<dbReference type="EMBL" id="KN837134">
    <property type="protein sequence ID" value="KIJ41774.1"/>
    <property type="molecule type" value="Genomic_DNA"/>
</dbReference>
<reference evidence="1 2" key="1">
    <citation type="submission" date="2014-06" db="EMBL/GenBank/DDBJ databases">
        <title>Evolutionary Origins and Diversification of the Mycorrhizal Mutualists.</title>
        <authorList>
            <consortium name="DOE Joint Genome Institute"/>
            <consortium name="Mycorrhizal Genomics Consortium"/>
            <person name="Kohler A."/>
            <person name="Kuo A."/>
            <person name="Nagy L.G."/>
            <person name="Floudas D."/>
            <person name="Copeland A."/>
            <person name="Barry K.W."/>
            <person name="Cichocki N."/>
            <person name="Veneault-Fourrey C."/>
            <person name="LaButti K."/>
            <person name="Lindquist E.A."/>
            <person name="Lipzen A."/>
            <person name="Lundell T."/>
            <person name="Morin E."/>
            <person name="Murat C."/>
            <person name="Riley R."/>
            <person name="Ohm R."/>
            <person name="Sun H."/>
            <person name="Tunlid A."/>
            <person name="Henrissat B."/>
            <person name="Grigoriev I.V."/>
            <person name="Hibbett D.S."/>
            <person name="Martin F."/>
        </authorList>
    </citation>
    <scope>NUCLEOTIDE SEQUENCE [LARGE SCALE GENOMIC DNA]</scope>
    <source>
        <strain evidence="1 2">SS14</strain>
    </source>
</reference>
<dbReference type="OrthoDB" id="3262412at2759"/>
<evidence type="ECO:0000313" key="1">
    <source>
        <dbReference type="EMBL" id="KIJ41774.1"/>
    </source>
</evidence>
<dbReference type="HOGENOM" id="CLU_099114_1_0_1"/>
<proteinExistence type="predicted"/>
<protein>
    <submittedName>
        <fullName evidence="1">Uncharacterized protein</fullName>
    </submittedName>
</protein>
<name>A0A0C9V4F8_SPHS4</name>
<feature type="non-terminal residue" evidence="1">
    <location>
        <position position="176"/>
    </location>
</feature>
<keyword evidence="2" id="KW-1185">Reference proteome</keyword>
<dbReference type="Proteomes" id="UP000054279">
    <property type="component" value="Unassembled WGS sequence"/>
</dbReference>
<feature type="non-terminal residue" evidence="1">
    <location>
        <position position="1"/>
    </location>
</feature>
<sequence length="176" mass="20830">VPPLNSANPGPNSLHIKIKIPAGYQMPDFPEESDIDSEDDAPGTNPRSFCPSVYRESIIQMMEQHLCAHPLIPGYSAKTKEGIRVWAVKEMYSFCIKYNLRACWAYLWGNWYRKSRWEPWARAECNEILRLKTTMICESHWHHLKHDFLHHFHKPRVNLLIWIIMTKLIPTYYHKL</sequence>
<evidence type="ECO:0000313" key="2">
    <source>
        <dbReference type="Proteomes" id="UP000054279"/>
    </source>
</evidence>
<dbReference type="AlphaFoldDB" id="A0A0C9V4F8"/>
<organism evidence="1 2">
    <name type="scientific">Sphaerobolus stellatus (strain SS14)</name>
    <dbReference type="NCBI Taxonomy" id="990650"/>
    <lineage>
        <taxon>Eukaryota</taxon>
        <taxon>Fungi</taxon>
        <taxon>Dikarya</taxon>
        <taxon>Basidiomycota</taxon>
        <taxon>Agaricomycotina</taxon>
        <taxon>Agaricomycetes</taxon>
        <taxon>Phallomycetidae</taxon>
        <taxon>Geastrales</taxon>
        <taxon>Sphaerobolaceae</taxon>
        <taxon>Sphaerobolus</taxon>
    </lineage>
</organism>
<gene>
    <name evidence="1" type="ORF">M422DRAFT_83683</name>
</gene>
<accession>A0A0C9V4F8</accession>